<dbReference type="GO" id="GO:0008233">
    <property type="term" value="F:peptidase activity"/>
    <property type="evidence" value="ECO:0007669"/>
    <property type="project" value="UniProtKB-KW"/>
</dbReference>
<proteinExistence type="predicted"/>
<protein>
    <submittedName>
        <fullName evidence="4">Extracellular protease</fullName>
    </submittedName>
</protein>
<reference evidence="2" key="1">
    <citation type="submission" date="2022-10" db="EMBL/GenBank/DDBJ databases">
        <authorList>
            <person name="Chen Y."/>
            <person name="Dougan E. K."/>
            <person name="Chan C."/>
            <person name="Rhodes N."/>
            <person name="Thang M."/>
        </authorList>
    </citation>
    <scope>NUCLEOTIDE SEQUENCE</scope>
</reference>
<keyword evidence="4" id="KW-0645">Protease</keyword>
<dbReference type="EMBL" id="CAMXCT020000688">
    <property type="protein sequence ID" value="CAL1135533.1"/>
    <property type="molecule type" value="Genomic_DNA"/>
</dbReference>
<keyword evidence="4" id="KW-0378">Hydrolase</keyword>
<dbReference type="Proteomes" id="UP001152797">
    <property type="component" value="Unassembled WGS sequence"/>
</dbReference>
<keyword evidence="5" id="KW-1185">Reference proteome</keyword>
<gene>
    <name evidence="2" type="ORF">C1SCF055_LOCUS9886</name>
</gene>
<organism evidence="2">
    <name type="scientific">Cladocopium goreaui</name>
    <dbReference type="NCBI Taxonomy" id="2562237"/>
    <lineage>
        <taxon>Eukaryota</taxon>
        <taxon>Sar</taxon>
        <taxon>Alveolata</taxon>
        <taxon>Dinophyceae</taxon>
        <taxon>Suessiales</taxon>
        <taxon>Symbiodiniaceae</taxon>
        <taxon>Cladocopium</taxon>
    </lineage>
</organism>
<accession>A0A9P1FN31</accession>
<sequence length="89" mass="10049">MWGWDQSRFDRDWTVQSEPESEPEGTLKCPEHSALPIADSEGDCYCSGGRHCFMLNEKGCVYSGTNSKLRLSPLYFRANCSECKCMLDG</sequence>
<evidence type="ECO:0000313" key="4">
    <source>
        <dbReference type="EMBL" id="CAL4769470.1"/>
    </source>
</evidence>
<evidence type="ECO:0000256" key="1">
    <source>
        <dbReference type="SAM" id="MobiDB-lite"/>
    </source>
</evidence>
<name>A0A9P1FN31_9DINO</name>
<dbReference type="AlphaFoldDB" id="A0A9P1FN31"/>
<evidence type="ECO:0000313" key="5">
    <source>
        <dbReference type="Proteomes" id="UP001152797"/>
    </source>
</evidence>
<evidence type="ECO:0000313" key="2">
    <source>
        <dbReference type="EMBL" id="CAI3982158.1"/>
    </source>
</evidence>
<comment type="caution">
    <text evidence="2">The sequence shown here is derived from an EMBL/GenBank/DDBJ whole genome shotgun (WGS) entry which is preliminary data.</text>
</comment>
<dbReference type="EMBL" id="CAMXCT010000688">
    <property type="protein sequence ID" value="CAI3982158.1"/>
    <property type="molecule type" value="Genomic_DNA"/>
</dbReference>
<feature type="region of interest" description="Disordered" evidence="1">
    <location>
        <begin position="1"/>
        <end position="28"/>
    </location>
</feature>
<reference evidence="3" key="2">
    <citation type="submission" date="2024-04" db="EMBL/GenBank/DDBJ databases">
        <authorList>
            <person name="Chen Y."/>
            <person name="Shah S."/>
            <person name="Dougan E. K."/>
            <person name="Thang M."/>
            <person name="Chan C."/>
        </authorList>
    </citation>
    <scope>NUCLEOTIDE SEQUENCE [LARGE SCALE GENOMIC DNA]</scope>
</reference>
<evidence type="ECO:0000313" key="3">
    <source>
        <dbReference type="EMBL" id="CAL1135533.1"/>
    </source>
</evidence>
<dbReference type="EMBL" id="CAMXCT030000688">
    <property type="protein sequence ID" value="CAL4769470.1"/>
    <property type="molecule type" value="Genomic_DNA"/>
</dbReference>
<dbReference type="GO" id="GO:0006508">
    <property type="term" value="P:proteolysis"/>
    <property type="evidence" value="ECO:0007669"/>
    <property type="project" value="UniProtKB-KW"/>
</dbReference>